<keyword evidence="2" id="KW-0315">Glutamine amidotransferase</keyword>
<proteinExistence type="predicted"/>
<evidence type="ECO:0000313" key="2">
    <source>
        <dbReference type="EMBL" id="MFC6239645.1"/>
    </source>
</evidence>
<dbReference type="EMBL" id="JBHSTI010000058">
    <property type="protein sequence ID" value="MFC6239645.1"/>
    <property type="molecule type" value="Genomic_DNA"/>
</dbReference>
<dbReference type="CDD" id="cd01741">
    <property type="entry name" value="GATase1_1"/>
    <property type="match status" value="1"/>
</dbReference>
<feature type="domain" description="Glutamine amidotransferase" evidence="1">
    <location>
        <begin position="61"/>
        <end position="182"/>
    </location>
</feature>
<comment type="caution">
    <text evidence="2">The sequence shown here is derived from an EMBL/GenBank/DDBJ whole genome shotgun (WGS) entry which is preliminary data.</text>
</comment>
<accession>A0ABW1T5P1</accession>
<dbReference type="SUPFAM" id="SSF52317">
    <property type="entry name" value="Class I glutamine amidotransferase-like"/>
    <property type="match status" value="1"/>
</dbReference>
<evidence type="ECO:0000313" key="3">
    <source>
        <dbReference type="Proteomes" id="UP001596138"/>
    </source>
</evidence>
<dbReference type="InterPro" id="IPR017926">
    <property type="entry name" value="GATASE"/>
</dbReference>
<dbReference type="InterPro" id="IPR029062">
    <property type="entry name" value="Class_I_gatase-like"/>
</dbReference>
<keyword evidence="3" id="KW-1185">Reference proteome</keyword>
<dbReference type="PROSITE" id="PS51273">
    <property type="entry name" value="GATASE_TYPE_1"/>
    <property type="match status" value="1"/>
</dbReference>
<organism evidence="2 3">
    <name type="scientific">Longivirga aurantiaca</name>
    <dbReference type="NCBI Taxonomy" id="1837743"/>
    <lineage>
        <taxon>Bacteria</taxon>
        <taxon>Bacillati</taxon>
        <taxon>Actinomycetota</taxon>
        <taxon>Actinomycetes</taxon>
        <taxon>Sporichthyales</taxon>
        <taxon>Sporichthyaceae</taxon>
        <taxon>Longivirga</taxon>
    </lineage>
</organism>
<gene>
    <name evidence="2" type="ORF">ACFQGU_17370</name>
</gene>
<protein>
    <submittedName>
        <fullName evidence="2">Type 1 glutamine amidotransferase</fullName>
    </submittedName>
</protein>
<dbReference type="InterPro" id="IPR044992">
    <property type="entry name" value="ChyE-like"/>
</dbReference>
<reference evidence="3" key="1">
    <citation type="journal article" date="2019" name="Int. J. Syst. Evol. Microbiol.">
        <title>The Global Catalogue of Microorganisms (GCM) 10K type strain sequencing project: providing services to taxonomists for standard genome sequencing and annotation.</title>
        <authorList>
            <consortium name="The Broad Institute Genomics Platform"/>
            <consortium name="The Broad Institute Genome Sequencing Center for Infectious Disease"/>
            <person name="Wu L."/>
            <person name="Ma J."/>
        </authorList>
    </citation>
    <scope>NUCLEOTIDE SEQUENCE [LARGE SCALE GENOMIC DNA]</scope>
    <source>
        <strain evidence="3">CGMCC 4.7317</strain>
    </source>
</reference>
<dbReference type="Pfam" id="PF00117">
    <property type="entry name" value="GATase"/>
    <property type="match status" value="1"/>
</dbReference>
<sequence length="237" mass="25852">MRALFIQQDHVSPVGPVGDQLEARGYAIEEFVVVPEDRFHEPNVAAVFPDPRDFDVIVPMGAPWSVYDEPTIGAWILEELTFLRTAHQAGVPVLGICFGGQALASALGGGVERAPEAEVGWYEVDSADPALVEPGPWFQWHHDRWISPPGSEVLARTPRAEQAFTIGRSMGVQFHPELTPSSLQGWFDNGGAAYLEAHGEDADALMTRTVATAADAQARSRRLVDRFLDRVASRPVG</sequence>
<evidence type="ECO:0000259" key="1">
    <source>
        <dbReference type="Pfam" id="PF00117"/>
    </source>
</evidence>
<dbReference type="PANTHER" id="PTHR42695:SF5">
    <property type="entry name" value="GLUTAMINE AMIDOTRANSFERASE YLR126C-RELATED"/>
    <property type="match status" value="1"/>
</dbReference>
<dbReference type="Gene3D" id="3.40.50.880">
    <property type="match status" value="1"/>
</dbReference>
<dbReference type="Proteomes" id="UP001596138">
    <property type="component" value="Unassembled WGS sequence"/>
</dbReference>
<dbReference type="RefSeq" id="WP_386768960.1">
    <property type="nucleotide sequence ID" value="NZ_JBHSTI010000058.1"/>
</dbReference>
<name>A0ABW1T5P1_9ACTN</name>
<dbReference type="PANTHER" id="PTHR42695">
    <property type="entry name" value="GLUTAMINE AMIDOTRANSFERASE YLR126C-RELATED"/>
    <property type="match status" value="1"/>
</dbReference>